<dbReference type="KEGG" id="nga:Ngar_c14740"/>
<evidence type="ECO:0000256" key="1">
    <source>
        <dbReference type="SAM" id="MobiDB-lite"/>
    </source>
</evidence>
<name>K0IF49_NITGG</name>
<dbReference type="RefSeq" id="WP_015018947.1">
    <property type="nucleotide sequence ID" value="NC_018719.1"/>
</dbReference>
<dbReference type="InParanoid" id="K0IF49"/>
<dbReference type="OrthoDB" id="11836at2157"/>
<protein>
    <submittedName>
        <fullName evidence="2">Uncharacterized protein</fullName>
    </submittedName>
</protein>
<accession>K0IF49</accession>
<gene>
    <name evidence="2" type="ordered locus">Ngar_c14740</name>
</gene>
<feature type="compositionally biased region" description="Polar residues" evidence="1">
    <location>
        <begin position="11"/>
        <end position="27"/>
    </location>
</feature>
<evidence type="ECO:0000313" key="3">
    <source>
        <dbReference type="Proteomes" id="UP000008037"/>
    </source>
</evidence>
<dbReference type="BioCyc" id="CNIT1237085:G1324-1472-MONOMER"/>
<dbReference type="EMBL" id="CP002408">
    <property type="protein sequence ID" value="AFU58410.1"/>
    <property type="molecule type" value="Genomic_DNA"/>
</dbReference>
<reference evidence="2 3" key="1">
    <citation type="journal article" date="2012" name="Environ. Microbiol.">
        <title>The genome of the ammonia-oxidizing Candidatus Nitrososphaera gargensis: insights into metabolic versatility and environmental adaptations.</title>
        <authorList>
            <person name="Spang A."/>
            <person name="Poehlein A."/>
            <person name="Offre P."/>
            <person name="Zumbragel S."/>
            <person name="Haider S."/>
            <person name="Rychlik N."/>
            <person name="Nowka B."/>
            <person name="Schmeisser C."/>
            <person name="Lebedeva E.V."/>
            <person name="Rattei T."/>
            <person name="Bohm C."/>
            <person name="Schmid M."/>
            <person name="Galushko A."/>
            <person name="Hatzenpichler R."/>
            <person name="Weinmaier T."/>
            <person name="Daniel R."/>
            <person name="Schleper C."/>
            <person name="Spieck E."/>
            <person name="Streit W."/>
            <person name="Wagner M."/>
        </authorList>
    </citation>
    <scope>NUCLEOTIDE SEQUENCE [LARGE SCALE GENOMIC DNA]</scope>
    <source>
        <strain evidence="3">Ga9.2</strain>
    </source>
</reference>
<dbReference type="STRING" id="1237085.Ngar_c14740"/>
<feature type="region of interest" description="Disordered" evidence="1">
    <location>
        <begin position="1"/>
        <end position="27"/>
    </location>
</feature>
<dbReference type="Proteomes" id="UP000008037">
    <property type="component" value="Chromosome"/>
</dbReference>
<evidence type="ECO:0000313" key="2">
    <source>
        <dbReference type="EMBL" id="AFU58410.1"/>
    </source>
</evidence>
<dbReference type="AlphaFoldDB" id="K0IF49"/>
<organism evidence="2 3">
    <name type="scientific">Nitrososphaera gargensis (strain Ga9.2)</name>
    <dbReference type="NCBI Taxonomy" id="1237085"/>
    <lineage>
        <taxon>Archaea</taxon>
        <taxon>Nitrososphaerota</taxon>
        <taxon>Nitrososphaeria</taxon>
        <taxon>Nitrososphaerales</taxon>
        <taxon>Nitrososphaeraceae</taxon>
        <taxon>Nitrososphaera</taxon>
    </lineage>
</organism>
<proteinExistence type="predicted"/>
<dbReference type="HOGENOM" id="CLU_2519877_0_0_2"/>
<keyword evidence="3" id="KW-1185">Reference proteome</keyword>
<sequence length="84" mass="9042">MFAASGGSGTERVSSIVTIPAGSSSGNKNFEPEVIKVIIGVNNTVRWINKDDVPNAVVASNDDDSVFQYHQRKRTQHLGAGWVL</sequence>
<dbReference type="GeneID" id="13797733"/>